<feature type="domain" description="FAD/NAD(P)-binding" evidence="4">
    <location>
        <begin position="1"/>
        <end position="201"/>
    </location>
</feature>
<reference evidence="5" key="1">
    <citation type="submission" date="2021-08" db="EMBL/GenBank/DDBJ databases">
        <authorList>
            <person name="Stevens D.C."/>
        </authorList>
    </citation>
    <scope>NUCLEOTIDE SEQUENCE</scope>
    <source>
        <strain evidence="5">DSM 53165</strain>
    </source>
</reference>
<dbReference type="InterPro" id="IPR023753">
    <property type="entry name" value="FAD/NAD-binding_dom"/>
</dbReference>
<keyword evidence="6" id="KW-1185">Reference proteome</keyword>
<accession>A0ABS7U2Z1</accession>
<dbReference type="PRINTS" id="PR00419">
    <property type="entry name" value="ADXRDTASE"/>
</dbReference>
<dbReference type="SUPFAM" id="SSF51905">
    <property type="entry name" value="FAD/NAD(P)-binding domain"/>
    <property type="match status" value="3"/>
</dbReference>
<dbReference type="InterPro" id="IPR050346">
    <property type="entry name" value="FMO-like"/>
</dbReference>
<keyword evidence="3" id="KW-0560">Oxidoreductase</keyword>
<keyword evidence="2" id="KW-0274">FAD</keyword>
<dbReference type="Gene3D" id="3.50.50.60">
    <property type="entry name" value="FAD/NAD(P)-binding domain"/>
    <property type="match status" value="3"/>
</dbReference>
<organism evidence="5 6">
    <name type="scientific">Nannocystis pusilla</name>
    <dbReference type="NCBI Taxonomy" id="889268"/>
    <lineage>
        <taxon>Bacteria</taxon>
        <taxon>Pseudomonadati</taxon>
        <taxon>Myxococcota</taxon>
        <taxon>Polyangia</taxon>
        <taxon>Nannocystales</taxon>
        <taxon>Nannocystaceae</taxon>
        <taxon>Nannocystis</taxon>
    </lineage>
</organism>
<dbReference type="EMBL" id="JAIRAU010000051">
    <property type="protein sequence ID" value="MBZ5714815.1"/>
    <property type="molecule type" value="Genomic_DNA"/>
</dbReference>
<name>A0ABS7U2Z1_9BACT</name>
<evidence type="ECO:0000256" key="3">
    <source>
        <dbReference type="ARBA" id="ARBA00023002"/>
    </source>
</evidence>
<evidence type="ECO:0000256" key="2">
    <source>
        <dbReference type="ARBA" id="ARBA00022827"/>
    </source>
</evidence>
<evidence type="ECO:0000256" key="1">
    <source>
        <dbReference type="ARBA" id="ARBA00022630"/>
    </source>
</evidence>
<comment type="caution">
    <text evidence="5">The sequence shown here is derived from an EMBL/GenBank/DDBJ whole genome shotgun (WGS) entry which is preliminary data.</text>
</comment>
<evidence type="ECO:0000313" key="5">
    <source>
        <dbReference type="EMBL" id="MBZ5714815.1"/>
    </source>
</evidence>
<sequence length="503" mass="56170">MRIAIIGGGISGIAAARMLLRFGHEVVVFERGPRPGGVWAVAYPGVRLQNVAEHYRLAEFPWPFAPDLHPTREQLMRYMEAAIARFAIDVRTEHEVLTSEAVDGGWELELRAPAGTRRERFEFVVIANGQYTGAPQRPELADRECFKRGQVISDREVRDLQVLANKRVVVIGFGKSAVDMASFAAARGSHVDHVFREPRWLIPRHILGVHGANILFMRASTAMIPSWVHPSAAERLLHTRLRPLVAAFWAMVGGLVRTQTGLHRFWRDPAVRRRMTALIPRSPVPFEMRSASALAPDEYFAQVIRGQIEPHRGEPSGFTANGLRLTDGRELACDLVIVSTGSKPPQFPFLPAQYREALEAEADGVQLYRHVIHPRVPRMAFAGHNHGFLHVTGVEVAMLWLGAHLRGDLELPPPAEIEQQIAAVQRWKRENILFEPSRGCATAVRFHQYVDVMLGDVGVSPYRKRGALAELFAPYTAADYAGIFEEYERSRGAGPRRASPLAT</sequence>
<dbReference type="RefSeq" id="WP_224196549.1">
    <property type="nucleotide sequence ID" value="NZ_JAIRAU010000051.1"/>
</dbReference>
<dbReference type="Proteomes" id="UP001139031">
    <property type="component" value="Unassembled WGS sequence"/>
</dbReference>
<dbReference type="InterPro" id="IPR000960">
    <property type="entry name" value="Flavin_mOase"/>
</dbReference>
<dbReference type="Pfam" id="PF07992">
    <property type="entry name" value="Pyr_redox_2"/>
    <property type="match status" value="1"/>
</dbReference>
<dbReference type="PANTHER" id="PTHR23023">
    <property type="entry name" value="DIMETHYLANILINE MONOOXYGENASE"/>
    <property type="match status" value="1"/>
</dbReference>
<evidence type="ECO:0000259" key="4">
    <source>
        <dbReference type="Pfam" id="PF07992"/>
    </source>
</evidence>
<keyword evidence="1" id="KW-0285">Flavoprotein</keyword>
<dbReference type="InterPro" id="IPR036188">
    <property type="entry name" value="FAD/NAD-bd_sf"/>
</dbReference>
<protein>
    <submittedName>
        <fullName evidence="5">FAD-dependent oxidoreductase</fullName>
    </submittedName>
</protein>
<dbReference type="PIRSF" id="PIRSF000332">
    <property type="entry name" value="FMO"/>
    <property type="match status" value="1"/>
</dbReference>
<gene>
    <name evidence="5" type="ORF">K7C98_36755</name>
</gene>
<proteinExistence type="predicted"/>
<evidence type="ECO:0000313" key="6">
    <source>
        <dbReference type="Proteomes" id="UP001139031"/>
    </source>
</evidence>